<feature type="region of interest" description="Disordered" evidence="9">
    <location>
        <begin position="445"/>
        <end position="485"/>
    </location>
</feature>
<keyword evidence="6 8" id="KW-0408">Iron</keyword>
<dbReference type="PROSITE" id="PS51918">
    <property type="entry name" value="RADICAL_SAM"/>
    <property type="match status" value="1"/>
</dbReference>
<keyword evidence="5 8" id="KW-0479">Metal-binding</keyword>
<evidence type="ECO:0000256" key="2">
    <source>
        <dbReference type="ARBA" id="ARBA00022490"/>
    </source>
</evidence>
<evidence type="ECO:0000259" key="12">
    <source>
        <dbReference type="PROSITE" id="PS51918"/>
    </source>
</evidence>
<keyword evidence="4 8" id="KW-0949">S-adenosyl-L-methionine</keyword>
<dbReference type="PROSITE" id="PS50926">
    <property type="entry name" value="TRAM"/>
    <property type="match status" value="1"/>
</dbReference>
<reference evidence="13" key="1">
    <citation type="journal article" date="2020" name="mSystems">
        <title>Genome- and Community-Level Interaction Insights into Carbon Utilization and Element Cycling Functions of Hydrothermarchaeota in Hydrothermal Sediment.</title>
        <authorList>
            <person name="Zhou Z."/>
            <person name="Liu Y."/>
            <person name="Xu W."/>
            <person name="Pan J."/>
            <person name="Luo Z.H."/>
            <person name="Li M."/>
        </authorList>
    </citation>
    <scope>NUCLEOTIDE SEQUENCE [LARGE SCALE GENOMIC DNA]</scope>
    <source>
        <strain evidence="13">SpSt-210</strain>
    </source>
</reference>
<protein>
    <recommendedName>
        <fullName evidence="8">Ribosomal protein uS12 methylthiotransferase RimO</fullName>
        <shortName evidence="8">uS12 MTTase</shortName>
        <shortName evidence="8">uS12 methylthiotransferase</shortName>
        <ecNumber evidence="8">2.8.4.4</ecNumber>
    </recommendedName>
    <alternativeName>
        <fullName evidence="8">Ribosomal protein uS12 (aspartate-C(3))-methylthiotransferase</fullName>
    </alternativeName>
    <alternativeName>
        <fullName evidence="8">Ribosome maturation factor RimO</fullName>
    </alternativeName>
</protein>
<feature type="binding site" evidence="8">
    <location>
        <position position="81"/>
    </location>
    <ligand>
        <name>[4Fe-4S] cluster</name>
        <dbReference type="ChEBI" id="CHEBI:49883"/>
        <label>1</label>
    </ligand>
</feature>
<comment type="similarity">
    <text evidence="8">Belongs to the methylthiotransferase family. RimO subfamily.</text>
</comment>
<dbReference type="EC" id="2.8.4.4" evidence="8"/>
<dbReference type="AlphaFoldDB" id="A0A831TI33"/>
<evidence type="ECO:0000259" key="11">
    <source>
        <dbReference type="PROSITE" id="PS51449"/>
    </source>
</evidence>
<feature type="compositionally biased region" description="Low complexity" evidence="9">
    <location>
        <begin position="445"/>
        <end position="463"/>
    </location>
</feature>
<comment type="caution">
    <text evidence="13">The sequence shown here is derived from an EMBL/GenBank/DDBJ whole genome shotgun (WGS) entry which is preliminary data.</text>
</comment>
<dbReference type="Pfam" id="PF04055">
    <property type="entry name" value="Radical_SAM"/>
    <property type="match status" value="1"/>
</dbReference>
<accession>A0A831TI33</accession>
<feature type="domain" description="Radical SAM core" evidence="12">
    <location>
        <begin position="139"/>
        <end position="370"/>
    </location>
</feature>
<evidence type="ECO:0000313" key="13">
    <source>
        <dbReference type="EMBL" id="HEG92611.1"/>
    </source>
</evidence>
<dbReference type="InterPro" id="IPR020612">
    <property type="entry name" value="Methylthiotransferase_CS"/>
</dbReference>
<dbReference type="InterPro" id="IPR006638">
    <property type="entry name" value="Elp3/MiaA/NifB-like_rSAM"/>
</dbReference>
<comment type="catalytic activity">
    <reaction evidence="8">
        <text>L-aspartate(89)-[ribosomal protein uS12]-hydrogen + (sulfur carrier)-SH + AH2 + 2 S-adenosyl-L-methionine = 3-methylsulfanyl-L-aspartate(89)-[ribosomal protein uS12]-hydrogen + (sulfur carrier)-H + 5'-deoxyadenosine + L-methionine + A + S-adenosyl-L-homocysteine + 2 H(+)</text>
        <dbReference type="Rhea" id="RHEA:37087"/>
        <dbReference type="Rhea" id="RHEA-COMP:10460"/>
        <dbReference type="Rhea" id="RHEA-COMP:10461"/>
        <dbReference type="Rhea" id="RHEA-COMP:14737"/>
        <dbReference type="Rhea" id="RHEA-COMP:14739"/>
        <dbReference type="ChEBI" id="CHEBI:13193"/>
        <dbReference type="ChEBI" id="CHEBI:15378"/>
        <dbReference type="ChEBI" id="CHEBI:17319"/>
        <dbReference type="ChEBI" id="CHEBI:17499"/>
        <dbReference type="ChEBI" id="CHEBI:29917"/>
        <dbReference type="ChEBI" id="CHEBI:29961"/>
        <dbReference type="ChEBI" id="CHEBI:57844"/>
        <dbReference type="ChEBI" id="CHEBI:57856"/>
        <dbReference type="ChEBI" id="CHEBI:59789"/>
        <dbReference type="ChEBI" id="CHEBI:64428"/>
        <dbReference type="ChEBI" id="CHEBI:73599"/>
        <dbReference type="EC" id="2.8.4.4"/>
    </reaction>
</comment>
<feature type="domain" description="MTTase N-terminal" evidence="11">
    <location>
        <begin position="4"/>
        <end position="117"/>
    </location>
</feature>
<dbReference type="InterPro" id="IPR007197">
    <property type="entry name" value="rSAM"/>
</dbReference>
<dbReference type="InterPro" id="IPR005839">
    <property type="entry name" value="Methylthiotransferase"/>
</dbReference>
<dbReference type="InterPro" id="IPR038135">
    <property type="entry name" value="Methylthiotransferase_N_sf"/>
</dbReference>
<dbReference type="SMART" id="SM00729">
    <property type="entry name" value="Elp3"/>
    <property type="match status" value="1"/>
</dbReference>
<dbReference type="InterPro" id="IPR023404">
    <property type="entry name" value="rSAM_horseshoe"/>
</dbReference>
<dbReference type="EMBL" id="DSIY01000335">
    <property type="protein sequence ID" value="HEG92611.1"/>
    <property type="molecule type" value="Genomic_DNA"/>
</dbReference>
<feature type="domain" description="TRAM" evidence="10">
    <location>
        <begin position="373"/>
        <end position="446"/>
    </location>
</feature>
<dbReference type="NCBIfam" id="TIGR01125">
    <property type="entry name" value="30S ribosomal protein S12 methylthiotransferase RimO"/>
    <property type="match status" value="1"/>
</dbReference>
<dbReference type="PANTHER" id="PTHR43837">
    <property type="entry name" value="RIBOSOMAL PROTEIN S12 METHYLTHIOTRANSFERASE RIMO"/>
    <property type="match status" value="1"/>
</dbReference>
<dbReference type="Gene3D" id="2.40.50.140">
    <property type="entry name" value="Nucleic acid-binding proteins"/>
    <property type="match status" value="1"/>
</dbReference>
<evidence type="ECO:0000256" key="5">
    <source>
        <dbReference type="ARBA" id="ARBA00022723"/>
    </source>
</evidence>
<evidence type="ECO:0000256" key="8">
    <source>
        <dbReference type="HAMAP-Rule" id="MF_01865"/>
    </source>
</evidence>
<name>A0A831TI33_9BACT</name>
<dbReference type="SFLD" id="SFLDS00029">
    <property type="entry name" value="Radical_SAM"/>
    <property type="match status" value="1"/>
</dbReference>
<dbReference type="GO" id="GO:0006400">
    <property type="term" value="P:tRNA modification"/>
    <property type="evidence" value="ECO:0007669"/>
    <property type="project" value="InterPro"/>
</dbReference>
<dbReference type="InterPro" id="IPR002792">
    <property type="entry name" value="TRAM_dom"/>
</dbReference>
<dbReference type="SFLD" id="SFLDG01061">
    <property type="entry name" value="methylthiotransferase"/>
    <property type="match status" value="1"/>
</dbReference>
<dbReference type="CDD" id="cd01335">
    <property type="entry name" value="Radical_SAM"/>
    <property type="match status" value="1"/>
</dbReference>
<keyword evidence="3 8" id="KW-0808">Transferase</keyword>
<dbReference type="GO" id="GO:0103039">
    <property type="term" value="F:protein methylthiotransferase activity"/>
    <property type="evidence" value="ECO:0007669"/>
    <property type="project" value="UniProtKB-EC"/>
</dbReference>
<feature type="binding site" evidence="8">
    <location>
        <position position="153"/>
    </location>
    <ligand>
        <name>[4Fe-4S] cluster</name>
        <dbReference type="ChEBI" id="CHEBI:49883"/>
        <label>2</label>
        <note>4Fe-4S-S-AdoMet</note>
    </ligand>
</feature>
<evidence type="ECO:0000256" key="6">
    <source>
        <dbReference type="ARBA" id="ARBA00023004"/>
    </source>
</evidence>
<keyword evidence="2 8" id="KW-0963">Cytoplasm</keyword>
<dbReference type="GO" id="GO:0051539">
    <property type="term" value="F:4 iron, 4 sulfur cluster binding"/>
    <property type="evidence" value="ECO:0007669"/>
    <property type="project" value="UniProtKB-UniRule"/>
</dbReference>
<dbReference type="Gene3D" id="3.40.50.12160">
    <property type="entry name" value="Methylthiotransferase, N-terminal domain"/>
    <property type="match status" value="1"/>
</dbReference>
<proteinExistence type="inferred from homology"/>
<feature type="binding site" evidence="8">
    <location>
        <position position="160"/>
    </location>
    <ligand>
        <name>[4Fe-4S] cluster</name>
        <dbReference type="ChEBI" id="CHEBI:49883"/>
        <label>2</label>
        <note>4Fe-4S-S-AdoMet</note>
    </ligand>
</feature>
<evidence type="ECO:0000256" key="3">
    <source>
        <dbReference type="ARBA" id="ARBA00022679"/>
    </source>
</evidence>
<evidence type="ECO:0000256" key="4">
    <source>
        <dbReference type="ARBA" id="ARBA00022691"/>
    </source>
</evidence>
<dbReference type="PANTHER" id="PTHR43837:SF1">
    <property type="entry name" value="RIBOSOMAL PROTEIN US12 METHYLTHIOTRANSFERASE RIMO"/>
    <property type="match status" value="1"/>
</dbReference>
<dbReference type="InterPro" id="IPR012340">
    <property type="entry name" value="NA-bd_OB-fold"/>
</dbReference>
<dbReference type="HAMAP" id="MF_01865">
    <property type="entry name" value="MTTase_RimO"/>
    <property type="match status" value="1"/>
</dbReference>
<comment type="cofactor">
    <cofactor evidence="8">
        <name>[4Fe-4S] cluster</name>
        <dbReference type="ChEBI" id="CHEBI:49883"/>
    </cofactor>
    <text evidence="8">Binds 2 [4Fe-4S] clusters. One cluster is coordinated with 3 cysteines and an exchangeable S-adenosyl-L-methionine.</text>
</comment>
<keyword evidence="7 8" id="KW-0411">Iron-sulfur</keyword>
<dbReference type="GO" id="GO:0035599">
    <property type="term" value="F:aspartic acid methylthiotransferase activity"/>
    <property type="evidence" value="ECO:0007669"/>
    <property type="project" value="TreeGrafter"/>
</dbReference>
<dbReference type="SFLD" id="SFLDF00274">
    <property type="entry name" value="ribosomal_protein_S12_methylth"/>
    <property type="match status" value="1"/>
</dbReference>
<gene>
    <name evidence="8 13" type="primary">rimO</name>
    <name evidence="13" type="ORF">ENP34_14425</name>
</gene>
<dbReference type="GO" id="GO:0005829">
    <property type="term" value="C:cytosol"/>
    <property type="evidence" value="ECO:0007669"/>
    <property type="project" value="TreeGrafter"/>
</dbReference>
<feature type="binding site" evidence="8">
    <location>
        <position position="157"/>
    </location>
    <ligand>
        <name>[4Fe-4S] cluster</name>
        <dbReference type="ChEBI" id="CHEBI:49883"/>
        <label>2</label>
        <note>4Fe-4S-S-AdoMet</note>
    </ligand>
</feature>
<keyword evidence="1 8" id="KW-0004">4Fe-4S</keyword>
<dbReference type="GO" id="GO:0046872">
    <property type="term" value="F:metal ion binding"/>
    <property type="evidence" value="ECO:0007669"/>
    <property type="project" value="UniProtKB-KW"/>
</dbReference>
<feature type="binding site" evidence="8">
    <location>
        <position position="13"/>
    </location>
    <ligand>
        <name>[4Fe-4S] cluster</name>
        <dbReference type="ChEBI" id="CHEBI:49883"/>
        <label>1</label>
    </ligand>
</feature>
<organism evidence="13">
    <name type="scientific">Thermorudis peleae</name>
    <dbReference type="NCBI Taxonomy" id="1382356"/>
    <lineage>
        <taxon>Bacteria</taxon>
        <taxon>Pseudomonadati</taxon>
        <taxon>Thermomicrobiota</taxon>
        <taxon>Thermomicrobia</taxon>
        <taxon>Thermomicrobia incertae sedis</taxon>
        <taxon>Thermorudis</taxon>
    </lineage>
</organism>
<dbReference type="SUPFAM" id="SSF102114">
    <property type="entry name" value="Radical SAM enzymes"/>
    <property type="match status" value="1"/>
</dbReference>
<dbReference type="Pfam" id="PF18693">
    <property type="entry name" value="TRAM_2"/>
    <property type="match status" value="1"/>
</dbReference>
<dbReference type="Pfam" id="PF00919">
    <property type="entry name" value="UPF0004"/>
    <property type="match status" value="1"/>
</dbReference>
<comment type="function">
    <text evidence="8">Catalyzes the methylthiolation of an aspartic acid residue of ribosomal protein uS12.</text>
</comment>
<evidence type="ECO:0000256" key="7">
    <source>
        <dbReference type="ARBA" id="ARBA00023014"/>
    </source>
</evidence>
<comment type="subcellular location">
    <subcellularLocation>
        <location evidence="8">Cytoplasm</location>
    </subcellularLocation>
</comment>
<dbReference type="PROSITE" id="PS01278">
    <property type="entry name" value="MTTASE_RADICAL"/>
    <property type="match status" value="1"/>
</dbReference>
<evidence type="ECO:0000256" key="9">
    <source>
        <dbReference type="SAM" id="MobiDB-lite"/>
    </source>
</evidence>
<dbReference type="InterPro" id="IPR058240">
    <property type="entry name" value="rSAM_sf"/>
</dbReference>
<sequence length="485" mass="52490">MEPIRFHIVTLGCSKNQVDSEGMAQLLAEQGLVPAEQPDDAQVLIVNTCGFLASARRESAQAIQELLEARRSGQVVIAAGCMAALDDHRAEIPAGVDAILSTREWPQIGQVIGRLLDLPMAPVRPDGQSSMLASFHRARATGPSAYVKIADGCDHACSFCAIPLIKGGQASKRPSEIVREIRELVDGGVKEVVLVSQDTIRYGADLGVKHGLPGLVRLIAEQVPALHWVRMLYIYPSPLVFRLIDAMAETSTCVPYLDMPIQHADPDILRAMARPSNVDLYRRIFSYAREKLDGAVLRTTLIVGFPGETDEQFRRLYDFVAEIEFDHVGVFAYSREAPTASAKLSGAVPPEVAEERRAALLELQQRISLRKNRALVGQTLEVLIEGVGELEDEAGDREPISVGRAARHAPEVDGLVFIPGAQPVGALVQARVVDAGPYDLWANPVAPSAAAPGRRPSPAARPRAVNRRGRRAAPAPGARARRAGR</sequence>
<evidence type="ECO:0000256" key="1">
    <source>
        <dbReference type="ARBA" id="ARBA00022485"/>
    </source>
</evidence>
<evidence type="ECO:0000259" key="10">
    <source>
        <dbReference type="PROSITE" id="PS50926"/>
    </source>
</evidence>
<dbReference type="SFLD" id="SFLDG01082">
    <property type="entry name" value="B12-binding_domain_containing"/>
    <property type="match status" value="1"/>
</dbReference>
<dbReference type="Gene3D" id="3.80.30.20">
    <property type="entry name" value="tm_1862 like domain"/>
    <property type="match status" value="1"/>
</dbReference>
<dbReference type="InterPro" id="IPR005840">
    <property type="entry name" value="Ribosomal_uS12_MeSTrfase_RimO"/>
</dbReference>
<keyword evidence="13" id="KW-0689">Ribosomal protein</keyword>
<dbReference type="GO" id="GO:0005840">
    <property type="term" value="C:ribosome"/>
    <property type="evidence" value="ECO:0007669"/>
    <property type="project" value="UniProtKB-KW"/>
</dbReference>
<keyword evidence="13" id="KW-0687">Ribonucleoprotein</keyword>
<dbReference type="PROSITE" id="PS51449">
    <property type="entry name" value="MTTASE_N"/>
    <property type="match status" value="1"/>
</dbReference>
<feature type="binding site" evidence="8">
    <location>
        <position position="49"/>
    </location>
    <ligand>
        <name>[4Fe-4S] cluster</name>
        <dbReference type="ChEBI" id="CHEBI:49883"/>
        <label>1</label>
    </ligand>
</feature>
<dbReference type="InterPro" id="IPR013848">
    <property type="entry name" value="Methylthiotransferase_N"/>
</dbReference>
<dbReference type="NCBIfam" id="TIGR00089">
    <property type="entry name" value="MiaB/RimO family radical SAM methylthiotransferase"/>
    <property type="match status" value="1"/>
</dbReference>
<dbReference type="FunFam" id="3.80.30.20:FF:000001">
    <property type="entry name" value="tRNA-2-methylthio-N(6)-dimethylallyladenosine synthase 2"/>
    <property type="match status" value="1"/>
</dbReference>